<dbReference type="EMBL" id="BGPR01068168">
    <property type="protein sequence ID" value="GBO42192.1"/>
    <property type="molecule type" value="Genomic_DNA"/>
</dbReference>
<organism evidence="1 2">
    <name type="scientific">Araneus ventricosus</name>
    <name type="common">Orbweaver spider</name>
    <name type="synonym">Epeira ventricosa</name>
    <dbReference type="NCBI Taxonomy" id="182803"/>
    <lineage>
        <taxon>Eukaryota</taxon>
        <taxon>Metazoa</taxon>
        <taxon>Ecdysozoa</taxon>
        <taxon>Arthropoda</taxon>
        <taxon>Chelicerata</taxon>
        <taxon>Arachnida</taxon>
        <taxon>Araneae</taxon>
        <taxon>Araneomorphae</taxon>
        <taxon>Entelegynae</taxon>
        <taxon>Araneoidea</taxon>
        <taxon>Araneidae</taxon>
        <taxon>Araneus</taxon>
    </lineage>
</organism>
<gene>
    <name evidence="1" type="ORF">AVEN_186865_1</name>
</gene>
<sequence length="128" mass="14853">MLEDCVWSERNLVNTKYYYSNPRCSNCRKFISNDAVKANMYLALFNLLMSLSSHRAAMCDICNTLLNFLMSLSSPRSAMCGICNTLFNLLMEGQHRPYNTQGNVLYFLWKFELRSCVSEVWAFEGMKL</sequence>
<proteinExistence type="predicted"/>
<dbReference type="GO" id="GO:0030127">
    <property type="term" value="C:COPII vesicle coat"/>
    <property type="evidence" value="ECO:0007669"/>
    <property type="project" value="InterPro"/>
</dbReference>
<keyword evidence="2" id="KW-1185">Reference proteome</keyword>
<dbReference type="GO" id="GO:0008270">
    <property type="term" value="F:zinc ion binding"/>
    <property type="evidence" value="ECO:0007669"/>
    <property type="project" value="InterPro"/>
</dbReference>
<protein>
    <submittedName>
        <fullName evidence="1">Uncharacterized protein</fullName>
    </submittedName>
</protein>
<evidence type="ECO:0000313" key="2">
    <source>
        <dbReference type="Proteomes" id="UP000499080"/>
    </source>
</evidence>
<dbReference type="InterPro" id="IPR036174">
    <property type="entry name" value="Znf_Sec23_Sec24_sf"/>
</dbReference>
<dbReference type="AlphaFoldDB" id="A0A4Y2X2F3"/>
<dbReference type="GO" id="GO:0006888">
    <property type="term" value="P:endoplasmic reticulum to Golgi vesicle-mediated transport"/>
    <property type="evidence" value="ECO:0007669"/>
    <property type="project" value="InterPro"/>
</dbReference>
<dbReference type="GO" id="GO:0006886">
    <property type="term" value="P:intracellular protein transport"/>
    <property type="evidence" value="ECO:0007669"/>
    <property type="project" value="InterPro"/>
</dbReference>
<reference evidence="1 2" key="1">
    <citation type="journal article" date="2019" name="Sci. Rep.">
        <title>Orb-weaving spider Araneus ventricosus genome elucidates the spidroin gene catalogue.</title>
        <authorList>
            <person name="Kono N."/>
            <person name="Nakamura H."/>
            <person name="Ohtoshi R."/>
            <person name="Moran D.A.P."/>
            <person name="Shinohara A."/>
            <person name="Yoshida Y."/>
            <person name="Fujiwara M."/>
            <person name="Mori M."/>
            <person name="Tomita M."/>
            <person name="Arakawa K."/>
        </authorList>
    </citation>
    <scope>NUCLEOTIDE SEQUENCE [LARGE SCALE GENOMIC DNA]</scope>
</reference>
<comment type="caution">
    <text evidence="1">The sequence shown here is derived from an EMBL/GenBank/DDBJ whole genome shotgun (WGS) entry which is preliminary data.</text>
</comment>
<dbReference type="SUPFAM" id="SSF82919">
    <property type="entry name" value="Zn-finger domain of Sec23/24"/>
    <property type="match status" value="1"/>
</dbReference>
<accession>A0A4Y2X2F3</accession>
<evidence type="ECO:0000313" key="1">
    <source>
        <dbReference type="EMBL" id="GBO42192.1"/>
    </source>
</evidence>
<name>A0A4Y2X2F3_ARAVE</name>
<dbReference type="Proteomes" id="UP000499080">
    <property type="component" value="Unassembled WGS sequence"/>
</dbReference>